<reference evidence="3 4" key="1">
    <citation type="submission" date="2018-08" db="EMBL/GenBank/DDBJ databases">
        <title>A genome reference for cultivated species of the human gut microbiota.</title>
        <authorList>
            <person name="Zou Y."/>
            <person name="Xue W."/>
            <person name="Luo G."/>
        </authorList>
    </citation>
    <scope>NUCLEOTIDE SEQUENCE [LARGE SCALE GENOMIC DNA]</scope>
    <source>
        <strain evidence="3 4">AF33-12</strain>
    </source>
</reference>
<dbReference type="InterPro" id="IPR040607">
    <property type="entry name" value="ALP_N"/>
</dbReference>
<comment type="caution">
    <text evidence="3">The sequence shown here is derived from an EMBL/GenBank/DDBJ whole genome shotgun (WGS) entry which is preliminary data.</text>
</comment>
<evidence type="ECO:0000313" key="2">
    <source>
        <dbReference type="EMBL" id="MDB8686284.1"/>
    </source>
</evidence>
<dbReference type="CDD" id="cd10227">
    <property type="entry name" value="ASKHA_NBD_ParM-like"/>
    <property type="match status" value="1"/>
</dbReference>
<dbReference type="AlphaFoldDB" id="A0A415SAC5"/>
<evidence type="ECO:0000313" key="4">
    <source>
        <dbReference type="Proteomes" id="UP000285610"/>
    </source>
</evidence>
<dbReference type="Proteomes" id="UP001212160">
    <property type="component" value="Unassembled WGS sequence"/>
</dbReference>
<dbReference type="EMBL" id="QRQE01000016">
    <property type="protein sequence ID" value="RHM76968.1"/>
    <property type="molecule type" value="Genomic_DNA"/>
</dbReference>
<sequence>MLEREIIGIDHGNRNMKTVHTDFSAAITKLEVRPDNLENVLEFQGQCFKIGEGAPELETVDKTQNMNYYHLTLAALAKELQYRGKNEALVRIGAALPPRRYGLQKNDFKKYLLQSKKLNFRYEGRNYHVEIENAHIFMQGHVIVLLHQEELMGECVLCDMGGGTNDIMGLIDGKPTGQLFIDKNAALTCINHIREVVEAKTGESISTYALEKFMVNGDYDCSDAYRNIIQGELKQYAEQIYLILKKFGYNLDLTKIVFAGGGSTAIQHFGRNEGKKVLFYSDIHENAKGCEMAVRSILKEIAKKRAGA</sequence>
<feature type="domain" description="Actin-like protein N-terminal" evidence="1">
    <location>
        <begin position="8"/>
        <end position="140"/>
    </location>
</feature>
<dbReference type="RefSeq" id="WP_118444538.1">
    <property type="nucleotide sequence ID" value="NZ_DAWDPA010000041.1"/>
</dbReference>
<evidence type="ECO:0000259" key="1">
    <source>
        <dbReference type="Pfam" id="PF17989"/>
    </source>
</evidence>
<dbReference type="Gene3D" id="3.30.420.40">
    <property type="match status" value="2"/>
</dbReference>
<name>A0A415SAC5_MEDGN</name>
<proteinExistence type="predicted"/>
<dbReference type="InterPro" id="IPR043129">
    <property type="entry name" value="ATPase_NBD"/>
</dbReference>
<reference evidence="2" key="2">
    <citation type="submission" date="2023-01" db="EMBL/GenBank/DDBJ databases">
        <title>Human gut microbiome strain richness.</title>
        <authorList>
            <person name="Chen-Liaw A."/>
        </authorList>
    </citation>
    <scope>NUCLEOTIDE SEQUENCE</scope>
    <source>
        <strain evidence="2">RTP21484st1_H11_RTP21484_190118</strain>
    </source>
</reference>
<evidence type="ECO:0000313" key="3">
    <source>
        <dbReference type="EMBL" id="RHM76968.1"/>
    </source>
</evidence>
<dbReference type="Proteomes" id="UP000285610">
    <property type="component" value="Unassembled WGS sequence"/>
</dbReference>
<dbReference type="Pfam" id="PF17989">
    <property type="entry name" value="ALP_N"/>
    <property type="match status" value="1"/>
</dbReference>
<accession>A0A415SAC5</accession>
<dbReference type="EMBL" id="JAQMLA010000013">
    <property type="protein sequence ID" value="MDB8686284.1"/>
    <property type="molecule type" value="Genomic_DNA"/>
</dbReference>
<protein>
    <submittedName>
        <fullName evidence="2">ParM/StbA family protein</fullName>
    </submittedName>
</protein>
<dbReference type="SUPFAM" id="SSF53067">
    <property type="entry name" value="Actin-like ATPase domain"/>
    <property type="match status" value="2"/>
</dbReference>
<organism evidence="3 4">
    <name type="scientific">Mediterraneibacter gnavus</name>
    <name type="common">Ruminococcus gnavus</name>
    <dbReference type="NCBI Taxonomy" id="33038"/>
    <lineage>
        <taxon>Bacteria</taxon>
        <taxon>Bacillati</taxon>
        <taxon>Bacillota</taxon>
        <taxon>Clostridia</taxon>
        <taxon>Lachnospirales</taxon>
        <taxon>Lachnospiraceae</taxon>
        <taxon>Mediterraneibacter</taxon>
    </lineage>
</organism>
<gene>
    <name evidence="3" type="ORF">DWZ50_07920</name>
    <name evidence="2" type="ORF">PNW85_06305</name>
</gene>